<keyword evidence="1" id="KW-0862">Zinc</keyword>
<organism evidence="4 5">
    <name type="scientific">Patellaria atrata CBS 101060</name>
    <dbReference type="NCBI Taxonomy" id="1346257"/>
    <lineage>
        <taxon>Eukaryota</taxon>
        <taxon>Fungi</taxon>
        <taxon>Dikarya</taxon>
        <taxon>Ascomycota</taxon>
        <taxon>Pezizomycotina</taxon>
        <taxon>Dothideomycetes</taxon>
        <taxon>Dothideomycetes incertae sedis</taxon>
        <taxon>Patellariales</taxon>
        <taxon>Patellariaceae</taxon>
        <taxon>Patellaria</taxon>
    </lineage>
</organism>
<feature type="domain" description="C3H1-type" evidence="3">
    <location>
        <begin position="146"/>
        <end position="172"/>
    </location>
</feature>
<dbReference type="AlphaFoldDB" id="A0A9P4SEX0"/>
<keyword evidence="5" id="KW-1185">Reference proteome</keyword>
<dbReference type="Gene3D" id="4.10.1000.10">
    <property type="entry name" value="Zinc finger, CCCH-type"/>
    <property type="match status" value="1"/>
</dbReference>
<dbReference type="Proteomes" id="UP000799429">
    <property type="component" value="Unassembled WGS sequence"/>
</dbReference>
<keyword evidence="1" id="KW-0863">Zinc-finger</keyword>
<feature type="zinc finger region" description="C3H1-type" evidence="1">
    <location>
        <begin position="146"/>
        <end position="172"/>
    </location>
</feature>
<protein>
    <recommendedName>
        <fullName evidence="3">C3H1-type domain-containing protein</fullName>
    </recommendedName>
</protein>
<evidence type="ECO:0000313" key="4">
    <source>
        <dbReference type="EMBL" id="KAF2840348.1"/>
    </source>
</evidence>
<reference evidence="4" key="1">
    <citation type="journal article" date="2020" name="Stud. Mycol.">
        <title>101 Dothideomycetes genomes: a test case for predicting lifestyles and emergence of pathogens.</title>
        <authorList>
            <person name="Haridas S."/>
            <person name="Albert R."/>
            <person name="Binder M."/>
            <person name="Bloem J."/>
            <person name="Labutti K."/>
            <person name="Salamov A."/>
            <person name="Andreopoulos B."/>
            <person name="Baker S."/>
            <person name="Barry K."/>
            <person name="Bills G."/>
            <person name="Bluhm B."/>
            <person name="Cannon C."/>
            <person name="Castanera R."/>
            <person name="Culley D."/>
            <person name="Daum C."/>
            <person name="Ezra D."/>
            <person name="Gonzalez J."/>
            <person name="Henrissat B."/>
            <person name="Kuo A."/>
            <person name="Liang C."/>
            <person name="Lipzen A."/>
            <person name="Lutzoni F."/>
            <person name="Magnuson J."/>
            <person name="Mondo S."/>
            <person name="Nolan M."/>
            <person name="Ohm R."/>
            <person name="Pangilinan J."/>
            <person name="Park H.-J."/>
            <person name="Ramirez L."/>
            <person name="Alfaro M."/>
            <person name="Sun H."/>
            <person name="Tritt A."/>
            <person name="Yoshinaga Y."/>
            <person name="Zwiers L.-H."/>
            <person name="Turgeon B."/>
            <person name="Goodwin S."/>
            <person name="Spatafora J."/>
            <person name="Crous P."/>
            <person name="Grigoriev I."/>
        </authorList>
    </citation>
    <scope>NUCLEOTIDE SEQUENCE</scope>
    <source>
        <strain evidence="4">CBS 101060</strain>
    </source>
</reference>
<keyword evidence="1" id="KW-0479">Metal-binding</keyword>
<evidence type="ECO:0000259" key="3">
    <source>
        <dbReference type="PROSITE" id="PS50103"/>
    </source>
</evidence>
<feature type="domain" description="C3H1-type" evidence="3">
    <location>
        <begin position="190"/>
        <end position="219"/>
    </location>
</feature>
<dbReference type="OrthoDB" id="1918685at2759"/>
<dbReference type="GO" id="GO:0008270">
    <property type="term" value="F:zinc ion binding"/>
    <property type="evidence" value="ECO:0007669"/>
    <property type="project" value="UniProtKB-KW"/>
</dbReference>
<dbReference type="InterPro" id="IPR000571">
    <property type="entry name" value="Znf_CCCH"/>
</dbReference>
<dbReference type="EMBL" id="MU006093">
    <property type="protein sequence ID" value="KAF2840348.1"/>
    <property type="molecule type" value="Genomic_DNA"/>
</dbReference>
<comment type="caution">
    <text evidence="4">The sequence shown here is derived from an EMBL/GenBank/DDBJ whole genome shotgun (WGS) entry which is preliminary data.</text>
</comment>
<evidence type="ECO:0000313" key="5">
    <source>
        <dbReference type="Proteomes" id="UP000799429"/>
    </source>
</evidence>
<feature type="compositionally biased region" description="Polar residues" evidence="2">
    <location>
        <begin position="81"/>
        <end position="117"/>
    </location>
</feature>
<gene>
    <name evidence="4" type="ORF">M501DRAFT_697450</name>
</gene>
<name>A0A9P4SEX0_9PEZI</name>
<sequence length="837" mass="95521">MRKTGAALFANMFKPKQIRRPRVNPNVRHDEKARKFTTLSERWRYETYGRTEPAPNLDDLIYPDKPKTSGSILKKGIAITDSPSTRPTTPEGQNTDELKGTTSLGQFNPSEALSRQFSTHNSTPTPPNEEPSPIESMNSDPISRSSKIPFTCYFWYYGKCKDPKCRYLHNENSSSMGSQSKAELSIPKYLPRPLTCYFWYFTGVCNRSAAACTYAHWNTGFVGNLDKAKGPIEVSTELSRAPNTLEEVTKGSGAPQIGNYNLMHNFSPKNSVTCFFWKFGYCSNFRANRPCAYAHQDCYLVANPPGIFQPRTDPDKLLLERQKVATGKPFLNPDFGVRGSCLSDEALDWPAPHLSVNNSAVHSRSRILSPPAQSREHDIMIDFEEVGIGVILTINTGNGTTDLPIMLMNNSPDARERLVIEIGASGKLIIDSICLTDDFESYGYDDDETSTFGYILPTKESRRIFQTYAESLMTHNTAAVVFHKSFTMIIYPAHVEKRKYLDSVCDFPEQALLRYYVRSPIQSHRINRQTIELDTSTNGETIIQRIFDINPEKIFKGTTPQPLEKNVFLMIPSFQEVELDLLTRVFLSMDAVVYRLQAPGSWTQFGKKTRSGVIIIHPDITEYSAIPQLDFRFLGRQYEFFRLGYDPHAENLQVQPNYKLISLFPNGRVICITDDVFVDYRSEALRIVKYFVKEDALKAQGFKNRKFAGRPGLLPWMFDRIFEEPQDPIIAETYQELEKLAPPQLQVKSSPLNPGPLASLVSERVEFWPAYPEMWKKDRTKATECLVEWFAGWACCEVTNFRRFIVVHTVDKPNWRKQYQHLHFFSLSGFLEAHGIK</sequence>
<feature type="zinc finger region" description="C3H1-type" evidence="1">
    <location>
        <begin position="190"/>
        <end position="219"/>
    </location>
</feature>
<feature type="region of interest" description="Disordered" evidence="2">
    <location>
        <begin position="76"/>
        <end position="142"/>
    </location>
</feature>
<accession>A0A9P4SEX0</accession>
<evidence type="ECO:0000256" key="2">
    <source>
        <dbReference type="SAM" id="MobiDB-lite"/>
    </source>
</evidence>
<proteinExistence type="predicted"/>
<dbReference type="PROSITE" id="PS50103">
    <property type="entry name" value="ZF_C3H1"/>
    <property type="match status" value="2"/>
</dbReference>
<evidence type="ECO:0000256" key="1">
    <source>
        <dbReference type="PROSITE-ProRule" id="PRU00723"/>
    </source>
</evidence>